<dbReference type="InterPro" id="IPR004027">
    <property type="entry name" value="SEC_C_motif"/>
</dbReference>
<dbReference type="Pfam" id="PF02810">
    <property type="entry name" value="SEC-C"/>
    <property type="match status" value="1"/>
</dbReference>
<feature type="compositionally biased region" description="Basic and acidic residues" evidence="2">
    <location>
        <begin position="46"/>
        <end position="66"/>
    </location>
</feature>
<protein>
    <submittedName>
        <fullName evidence="4">Protein translocase subunit SecA</fullName>
    </submittedName>
</protein>
<gene>
    <name evidence="4" type="primary">secA_55</name>
    <name evidence="4" type="ORF">SDC9_209223</name>
</gene>
<name>A0A645JDF1_9ZZZZ</name>
<sequence length="116" mass="13249">MQNATYEQKDPLLIYKFESFQLFKTMVDKINKDVLSFLLKAHIPLRENQERPNLAAREENRRKPDMSRMNTSRSDLSTSAGEPKSQAPVHVEKKVGRNDPCPCGSGKKFKNCHGTV</sequence>
<feature type="region of interest" description="Disordered" evidence="2">
    <location>
        <begin position="46"/>
        <end position="116"/>
    </location>
</feature>
<keyword evidence="1" id="KW-0963">Cytoplasm</keyword>
<dbReference type="GO" id="GO:0017038">
    <property type="term" value="P:protein import"/>
    <property type="evidence" value="ECO:0007669"/>
    <property type="project" value="InterPro"/>
</dbReference>
<dbReference type="EMBL" id="VSSQ01138163">
    <property type="protein sequence ID" value="MPN61486.1"/>
    <property type="molecule type" value="Genomic_DNA"/>
</dbReference>
<evidence type="ECO:0000313" key="4">
    <source>
        <dbReference type="EMBL" id="MPN61486.1"/>
    </source>
</evidence>
<dbReference type="Pfam" id="PF07516">
    <property type="entry name" value="SecA_SW"/>
    <property type="match status" value="1"/>
</dbReference>
<evidence type="ECO:0000256" key="2">
    <source>
        <dbReference type="SAM" id="MobiDB-lite"/>
    </source>
</evidence>
<feature type="compositionally biased region" description="Basic residues" evidence="2">
    <location>
        <begin position="107"/>
        <end position="116"/>
    </location>
</feature>
<feature type="compositionally biased region" description="Polar residues" evidence="2">
    <location>
        <begin position="68"/>
        <end position="80"/>
    </location>
</feature>
<dbReference type="GO" id="GO:0016020">
    <property type="term" value="C:membrane"/>
    <property type="evidence" value="ECO:0007669"/>
    <property type="project" value="InterPro"/>
</dbReference>
<organism evidence="4">
    <name type="scientific">bioreactor metagenome</name>
    <dbReference type="NCBI Taxonomy" id="1076179"/>
    <lineage>
        <taxon>unclassified sequences</taxon>
        <taxon>metagenomes</taxon>
        <taxon>ecological metagenomes</taxon>
    </lineage>
</organism>
<feature type="domain" description="SecA Wing/Scaffold" evidence="3">
    <location>
        <begin position="3"/>
        <end position="41"/>
    </location>
</feature>
<evidence type="ECO:0000256" key="1">
    <source>
        <dbReference type="ARBA" id="ARBA00022490"/>
    </source>
</evidence>
<dbReference type="AlphaFoldDB" id="A0A645JDF1"/>
<dbReference type="InterPro" id="IPR036266">
    <property type="entry name" value="SecA_Wing/Scaffold_sf"/>
</dbReference>
<dbReference type="PANTHER" id="PTHR33747:SF1">
    <property type="entry name" value="ADENYLATE CYCLASE-ASSOCIATED CAP C-TERMINAL DOMAIN-CONTAINING PROTEIN"/>
    <property type="match status" value="1"/>
</dbReference>
<dbReference type="PANTHER" id="PTHR33747">
    <property type="entry name" value="UPF0225 PROTEIN SCO1677"/>
    <property type="match status" value="1"/>
</dbReference>
<evidence type="ECO:0000259" key="3">
    <source>
        <dbReference type="Pfam" id="PF07516"/>
    </source>
</evidence>
<dbReference type="InterPro" id="IPR011116">
    <property type="entry name" value="SecA_Wing/Scaffold"/>
</dbReference>
<dbReference type="Gene3D" id="3.10.450.50">
    <property type="match status" value="1"/>
</dbReference>
<reference evidence="4" key="1">
    <citation type="submission" date="2019-08" db="EMBL/GenBank/DDBJ databases">
        <authorList>
            <person name="Kucharzyk K."/>
            <person name="Murdoch R.W."/>
            <person name="Higgins S."/>
            <person name="Loffler F."/>
        </authorList>
    </citation>
    <scope>NUCLEOTIDE SEQUENCE</scope>
</reference>
<dbReference type="SUPFAM" id="SSF81886">
    <property type="entry name" value="Helical scaffold and wing domains of SecA"/>
    <property type="match status" value="1"/>
</dbReference>
<comment type="caution">
    <text evidence="4">The sequence shown here is derived from an EMBL/GenBank/DDBJ whole genome shotgun (WGS) entry which is preliminary data.</text>
</comment>
<proteinExistence type="predicted"/>
<accession>A0A645JDF1</accession>